<dbReference type="InterPro" id="IPR035198">
    <property type="entry name" value="SU10_MCP"/>
</dbReference>
<evidence type="ECO:0000313" key="1">
    <source>
        <dbReference type="EMBL" id="KKK66727.1"/>
    </source>
</evidence>
<sequence length="364" mass="39353">DLVDTTVFGWQEHDLRSAAVTGALEGQDSPSSTGRSRDNVMNVLEIIHESVDVSYTKQATARQLGDIDSAHPFIMSAGGSNPVVDEMAWQIEVRLKEIKRDIEFTIINGTFNEPANNSTKRQTRGLLAAITTNVSDVAVNSTALDGGSSSDDVLAEAAHGLTDGDKIQFTALTGGAGLVINMTYFVVTATTGTFQLAATSGGAAIDFTTDISAATYEEVTDLTQTHVLGLMQDVWDNGGIGEQETAVIIANSWNKRQLTEEFLGVTTAGFRQDERTVGGVNLQTFDTDFGRINVMLNRYIPQNTVAVASIDELRLKWLERADGAFVIEQIGRVGAKVEEQFYGEWGLMYGNERSHGELSGLSTR</sequence>
<protein>
    <recommendedName>
        <fullName evidence="2">Major capsid protein</fullName>
    </recommendedName>
</protein>
<feature type="non-terminal residue" evidence="1">
    <location>
        <position position="1"/>
    </location>
</feature>
<gene>
    <name evidence="1" type="ORF">LCGC14_2961180</name>
</gene>
<dbReference type="Pfam" id="PF17236">
    <property type="entry name" value="SU10_MCP"/>
    <property type="match status" value="1"/>
</dbReference>
<organism evidence="1">
    <name type="scientific">marine sediment metagenome</name>
    <dbReference type="NCBI Taxonomy" id="412755"/>
    <lineage>
        <taxon>unclassified sequences</taxon>
        <taxon>metagenomes</taxon>
        <taxon>ecological metagenomes</taxon>
    </lineage>
</organism>
<dbReference type="EMBL" id="LAZR01059943">
    <property type="protein sequence ID" value="KKK66727.1"/>
    <property type="molecule type" value="Genomic_DNA"/>
</dbReference>
<reference evidence="1" key="1">
    <citation type="journal article" date="2015" name="Nature">
        <title>Complex archaea that bridge the gap between prokaryotes and eukaryotes.</title>
        <authorList>
            <person name="Spang A."/>
            <person name="Saw J.H."/>
            <person name="Jorgensen S.L."/>
            <person name="Zaremba-Niedzwiedzka K."/>
            <person name="Martijn J."/>
            <person name="Lind A.E."/>
            <person name="van Eijk R."/>
            <person name="Schleper C."/>
            <person name="Guy L."/>
            <person name="Ettema T.J."/>
        </authorList>
    </citation>
    <scope>NUCLEOTIDE SEQUENCE</scope>
</reference>
<dbReference type="AlphaFoldDB" id="A0A0F8XC18"/>
<name>A0A0F8XC18_9ZZZZ</name>
<comment type="caution">
    <text evidence="1">The sequence shown here is derived from an EMBL/GenBank/DDBJ whole genome shotgun (WGS) entry which is preliminary data.</text>
</comment>
<proteinExistence type="predicted"/>
<accession>A0A0F8XC18</accession>
<evidence type="ECO:0008006" key="2">
    <source>
        <dbReference type="Google" id="ProtNLM"/>
    </source>
</evidence>